<comment type="caution">
    <text evidence="1">The sequence shown here is derived from an EMBL/GenBank/DDBJ whole genome shotgun (WGS) entry which is preliminary data.</text>
</comment>
<reference evidence="1" key="1">
    <citation type="submission" date="2017-08" db="EMBL/GenBank/DDBJ databases">
        <authorList>
            <person name="Polle J.E."/>
            <person name="Barry K."/>
            <person name="Cushman J."/>
            <person name="Schmutz J."/>
            <person name="Tran D."/>
            <person name="Hathwaick L.T."/>
            <person name="Yim W.C."/>
            <person name="Jenkins J."/>
            <person name="Mckie-Krisberg Z.M."/>
            <person name="Prochnik S."/>
            <person name="Lindquist E."/>
            <person name="Dockter R.B."/>
            <person name="Adam C."/>
            <person name="Molina H."/>
            <person name="Bunkerborg J."/>
            <person name="Jin E."/>
            <person name="Buchheim M."/>
            <person name="Magnuson J."/>
        </authorList>
    </citation>
    <scope>NUCLEOTIDE SEQUENCE</scope>
    <source>
        <strain evidence="1">CCAP 19/18</strain>
    </source>
</reference>
<protein>
    <recommendedName>
        <fullName evidence="3">Encoded protein</fullName>
    </recommendedName>
</protein>
<gene>
    <name evidence="1" type="ORF">DUNSADRAFT_15642</name>
</gene>
<name>A0ABQ7G536_DUNSA</name>
<evidence type="ECO:0000313" key="1">
    <source>
        <dbReference type="EMBL" id="KAF5829706.1"/>
    </source>
</evidence>
<dbReference type="Proteomes" id="UP000815325">
    <property type="component" value="Unassembled WGS sequence"/>
</dbReference>
<evidence type="ECO:0000313" key="2">
    <source>
        <dbReference type="Proteomes" id="UP000815325"/>
    </source>
</evidence>
<evidence type="ECO:0008006" key="3">
    <source>
        <dbReference type="Google" id="ProtNLM"/>
    </source>
</evidence>
<sequence length="81" mass="9487">MEEEKHVPMRLYSLRGPRNTCHSPYAQRVARTMNNKATPARKVRKIRHIAVQMSTWLRVALGKVTPRVVQTRVHIILTSWK</sequence>
<keyword evidence="2" id="KW-1185">Reference proteome</keyword>
<accession>A0ABQ7G536</accession>
<proteinExistence type="predicted"/>
<dbReference type="EMBL" id="MU070125">
    <property type="protein sequence ID" value="KAF5829706.1"/>
    <property type="molecule type" value="Genomic_DNA"/>
</dbReference>
<organism evidence="1 2">
    <name type="scientific">Dunaliella salina</name>
    <name type="common">Green alga</name>
    <name type="synonym">Protococcus salinus</name>
    <dbReference type="NCBI Taxonomy" id="3046"/>
    <lineage>
        <taxon>Eukaryota</taxon>
        <taxon>Viridiplantae</taxon>
        <taxon>Chlorophyta</taxon>
        <taxon>core chlorophytes</taxon>
        <taxon>Chlorophyceae</taxon>
        <taxon>CS clade</taxon>
        <taxon>Chlamydomonadales</taxon>
        <taxon>Dunaliellaceae</taxon>
        <taxon>Dunaliella</taxon>
    </lineage>
</organism>